<feature type="transmembrane region" description="Helical" evidence="2">
    <location>
        <begin position="1148"/>
        <end position="1171"/>
    </location>
</feature>
<dbReference type="KEGG" id="crq:GCK72_015137"/>
<evidence type="ECO:0000313" key="5">
    <source>
        <dbReference type="Proteomes" id="UP000483820"/>
    </source>
</evidence>
<dbReference type="EMBL" id="WUAV01000004">
    <property type="protein sequence ID" value="KAF1758678.1"/>
    <property type="molecule type" value="Genomic_DNA"/>
</dbReference>
<feature type="compositionally biased region" description="Basic and acidic residues" evidence="1">
    <location>
        <begin position="1268"/>
        <end position="1287"/>
    </location>
</feature>
<feature type="compositionally biased region" description="Basic and acidic residues" evidence="1">
    <location>
        <begin position="1336"/>
        <end position="1420"/>
    </location>
</feature>
<proteinExistence type="predicted"/>
<evidence type="ECO:0000256" key="2">
    <source>
        <dbReference type="SAM" id="Phobius"/>
    </source>
</evidence>
<sequence length="1448" mass="161364">MRKLAGFIIFLVVFNSFITEHVKAVESSGQSSRDVRSKWVKPMNTEENATPKTKDSEVVIGAEEEVKQYARSLRKKTIPEIEKDIASRNDRDENVLTDSLRVKRQLKRKPVRKLSNGPTLTDDDVKEMQTTLENFLIKEYKKCQTKSAKEVDKCITEALASTEKKFESILKDNNKCAGAELQKCKDQTWNKVLGYVPFALPVSNALAGVTAEKYGGHKIGFILAKNFDNCYDKNDKIDQFLKCFKSGNEKSPLNVARDKIAVLVGDFCKNEATDELQVECRGKVVGYIKQKLDTAAANILIIFCANKDKSPTCDNAKANFDIFSQYKTVPLSTFKTDKKYGEVDVGTEIGSAAEKCENQQSIDKFVDCLKGELDSGVIRKNIATKLAAHCKSVSSKEKNCRKEGKVAVETKLKEAISAVLENYCGGNYKKEKAYQSCLTKTGNKISADISLPAPTISFQKPTPLKSIVTKDLYGKITIGSIVEANLKGCLEKNKGKITDDFTSCLGSSQTDPLKTAMKEISNQLTNHCAKNQLRERICRKEGEEEVQGLIRNSIDSLILTFCEGESSKYKWQEDYDECQKTSKAKKLSGEFVLPFKLLDEIPLSQFMKGEIKIGEILKKEADSCKTTNSKSRDEYLNCLKGKPLATVKVDVAQQLANSCGKVGRSKVDDCRINGQTEVEKQLKDSLIAILMNFCREFNANPEDTYNECLNFDGDKLGVEAKLGNLPATVHAPIDVLRIITDKDDGEIKIGEILQTDTNACNDKKTSNEYYKCLKGDDGAQTSPLKTAIEKVKAILADVCGQKESIMECRDGEPLLNTMNKLKEATEAIFLNYCGLKAKNNQQEYTKCVDDGFKETLPYLNDKTLPISLRNEISLSSLVTTKYGNIPVGEILEGQTGKCKNIKALDEVVSYSTSAKFADYALEQNLVESDWNRGVEEMKKEFKQTIQAFLSNFCRGNVNKNQGEYSSCLTEGLKLSESLSQGYTPIDIFLQCSSKKTETEYNQCIDTVNGQRLNAWSIACSSDLTLIQECKDSATKMASETAQVAKVAAKLVGCVTPSCIKTERPKVIDEFVKADEKYCKTPCKDSKLKIEAAVKKGVSDCSADKTSSKCRADLLSAGNVSCKNLLHMDACEEVCAAAGKEESNDGWSFIKIAIVALSIVVIIFFILLLICWRCFSRKDFKRFCKNRFGRKDPSSEPLLKEETLPPPPPIPTPSASNTETNEKDKKEEENINNDNPKAQNDNPKENEKIEQGDEAVKGNARKLSATKPGKRERSKEYKDWNKTDHFKDGGYSQLPYMSDIPDPASVRRKSVTRLPRVFRDKSRDHFVKCGTGYDCVEKDVDFQKRRPGVLEKDDKERFPDEDSEADTAKPAERAPRSDSFVREDFVIPHRSDLHREASASKSRESSAEPRESSVNKPEKPRSSRSTARKTTSSSTPSSVPRKSGSKSKN</sequence>
<feature type="compositionally biased region" description="Basic and acidic residues" evidence="1">
    <location>
        <begin position="1241"/>
        <end position="1255"/>
    </location>
</feature>
<feature type="region of interest" description="Disordered" evidence="1">
    <location>
        <begin position="1336"/>
        <end position="1448"/>
    </location>
</feature>
<feature type="chain" id="PRO_5025481345" description="DUF19 domain-containing protein" evidence="3">
    <location>
        <begin position="25"/>
        <end position="1448"/>
    </location>
</feature>
<feature type="compositionally biased region" description="Low complexity" evidence="1">
    <location>
        <begin position="1422"/>
        <end position="1441"/>
    </location>
</feature>
<feature type="signal peptide" evidence="3">
    <location>
        <begin position="1"/>
        <end position="24"/>
    </location>
</feature>
<feature type="region of interest" description="Disordered" evidence="1">
    <location>
        <begin position="1190"/>
        <end position="1302"/>
    </location>
</feature>
<protein>
    <recommendedName>
        <fullName evidence="6">DUF19 domain-containing protein</fullName>
    </recommendedName>
</protein>
<dbReference type="Proteomes" id="UP000483820">
    <property type="component" value="Chromosome IV"/>
</dbReference>
<evidence type="ECO:0000313" key="4">
    <source>
        <dbReference type="EMBL" id="KAF1758678.1"/>
    </source>
</evidence>
<dbReference type="RefSeq" id="XP_053585425.1">
    <property type="nucleotide sequence ID" value="XM_053730653.1"/>
</dbReference>
<accession>A0A6A5GT71</accession>
<gene>
    <name evidence="4" type="ORF">GCK72_015137</name>
</gene>
<feature type="compositionally biased region" description="Basic and acidic residues" evidence="1">
    <location>
        <begin position="1190"/>
        <end position="1202"/>
    </location>
</feature>
<dbReference type="GeneID" id="78775954"/>
<evidence type="ECO:0000256" key="1">
    <source>
        <dbReference type="SAM" id="MobiDB-lite"/>
    </source>
</evidence>
<comment type="caution">
    <text evidence="4">The sequence shown here is derived from an EMBL/GenBank/DDBJ whole genome shotgun (WGS) entry which is preliminary data.</text>
</comment>
<organism evidence="4 5">
    <name type="scientific">Caenorhabditis remanei</name>
    <name type="common">Caenorhabditis vulgaris</name>
    <dbReference type="NCBI Taxonomy" id="31234"/>
    <lineage>
        <taxon>Eukaryota</taxon>
        <taxon>Metazoa</taxon>
        <taxon>Ecdysozoa</taxon>
        <taxon>Nematoda</taxon>
        <taxon>Chromadorea</taxon>
        <taxon>Rhabditida</taxon>
        <taxon>Rhabditina</taxon>
        <taxon>Rhabditomorpha</taxon>
        <taxon>Rhabditoidea</taxon>
        <taxon>Rhabditidae</taxon>
        <taxon>Peloderinae</taxon>
        <taxon>Caenorhabditis</taxon>
    </lineage>
</organism>
<evidence type="ECO:0008006" key="6">
    <source>
        <dbReference type="Google" id="ProtNLM"/>
    </source>
</evidence>
<keyword evidence="2" id="KW-0472">Membrane</keyword>
<evidence type="ECO:0000256" key="3">
    <source>
        <dbReference type="SAM" id="SignalP"/>
    </source>
</evidence>
<dbReference type="CTD" id="78775954"/>
<keyword evidence="2" id="KW-0812">Transmembrane</keyword>
<keyword evidence="3" id="KW-0732">Signal</keyword>
<keyword evidence="2" id="KW-1133">Transmembrane helix</keyword>
<feature type="compositionally biased region" description="Basic and acidic residues" evidence="1">
    <location>
        <begin position="1219"/>
        <end position="1228"/>
    </location>
</feature>
<reference evidence="4 5" key="1">
    <citation type="submission" date="2019-12" db="EMBL/GenBank/DDBJ databases">
        <title>Chromosome-level assembly of the Caenorhabditis remanei genome.</title>
        <authorList>
            <person name="Teterina A.A."/>
            <person name="Willis J.H."/>
            <person name="Phillips P.C."/>
        </authorList>
    </citation>
    <scope>NUCLEOTIDE SEQUENCE [LARGE SCALE GENOMIC DNA]</scope>
    <source>
        <strain evidence="4 5">PX506</strain>
        <tissue evidence="4">Whole organism</tissue>
    </source>
</reference>
<name>A0A6A5GT71_CAERE</name>